<gene>
    <name evidence="2" type="ORF">CC85DRAFT_295572</name>
</gene>
<evidence type="ECO:0000313" key="3">
    <source>
        <dbReference type="Proteomes" id="UP000053611"/>
    </source>
</evidence>
<dbReference type="Pfam" id="PF02515">
    <property type="entry name" value="CoA_transf_3"/>
    <property type="match status" value="1"/>
</dbReference>
<dbReference type="STRING" id="879819.A0A0J1B9P4"/>
<name>A0A0J1B9P4_9TREE</name>
<sequence length="548" mass="60248">MVTEPEYDVPTATAGIFADLLADERLRLPKAVVDAANVEFEGAALPYLCVPFKFTEAISAIKGLEAAFASAIAASRFGTTPSQAIINTDHAALFVFSAFSTTINGMVALDPRLKGKFDDWDKADSHKYRYRGLATNIYRTRDGRFFHLHGSLNARASMTMVGLDWDDPARLQLTDREDIVPLYQAEVEKWDAKEIDRVANDEYKQAGSICYTYDEFKELPAGKAIIDVPVYELDKAADGPVVPWPEATENKPLSGIKVLELTRIIASPAIGKGLAEHGATVLRIVSSTLPDMHVLHPDLNQGKYVADLDLKSEAGKAKLRELIKDADVIIDGYRPGAVERLGFGRDAVRKINPSIIYVRESCYGFHGPWSHRSGWQQIADCLVGLSHAFGEKLGLPDGESVVPIFPNSDYGAGASALLGTLNALYRRATEGGVWNVDAALAYYDVWLMRLGFYPDAVWDKIRPASKLRHNWEMTTLLPAIIPELHARRPDVFSNPKFWHELPAPSYGEGAVVRTVRPVVKLEGVTIGVGRGPGQRWPVAATNESMCPS</sequence>
<reference evidence="2 3" key="1">
    <citation type="submission" date="2015-03" db="EMBL/GenBank/DDBJ databases">
        <title>Genomics and transcriptomics of the oil-accumulating basidiomycete yeast T. oleaginosus allow insights into substrate utilization and the diverse evolutionary trajectories of mating systems in fungi.</title>
        <authorList>
            <consortium name="DOE Joint Genome Institute"/>
            <person name="Kourist R."/>
            <person name="Kracht O."/>
            <person name="Bracharz F."/>
            <person name="Lipzen A."/>
            <person name="Nolan M."/>
            <person name="Ohm R."/>
            <person name="Grigoriev I."/>
            <person name="Sun S."/>
            <person name="Heitman J."/>
            <person name="Bruck T."/>
            <person name="Nowrousian M."/>
        </authorList>
    </citation>
    <scope>NUCLEOTIDE SEQUENCE [LARGE SCALE GENOMIC DNA]</scope>
    <source>
        <strain evidence="2 3">IBC0246</strain>
    </source>
</reference>
<dbReference type="InterPro" id="IPR023606">
    <property type="entry name" value="CoA-Trfase_III_dom_1_sf"/>
</dbReference>
<dbReference type="Gene3D" id="3.40.50.10540">
    <property type="entry name" value="Crotonobetainyl-coa:carnitine coa-transferase, domain 1"/>
    <property type="match status" value="1"/>
</dbReference>
<accession>A0A0J1B9P4</accession>
<dbReference type="EMBL" id="KQ087186">
    <property type="protein sequence ID" value="KLT44569.1"/>
    <property type="molecule type" value="Genomic_DNA"/>
</dbReference>
<evidence type="ECO:0000313" key="2">
    <source>
        <dbReference type="EMBL" id="KLT44569.1"/>
    </source>
</evidence>
<keyword evidence="3" id="KW-1185">Reference proteome</keyword>
<dbReference type="InterPro" id="IPR003673">
    <property type="entry name" value="CoA-Trfase_fam_III"/>
</dbReference>
<dbReference type="OrthoDB" id="2308815at2759"/>
<proteinExistence type="inferred from homology"/>
<dbReference type="PANTHER" id="PTHR48229:SF2">
    <property type="entry name" value="CAIB_BAIF FAMILY PROTEIN"/>
    <property type="match status" value="1"/>
</dbReference>
<dbReference type="SUPFAM" id="SSF89796">
    <property type="entry name" value="CoA-transferase family III (CaiB/BaiF)"/>
    <property type="match status" value="2"/>
</dbReference>
<dbReference type="Proteomes" id="UP000053611">
    <property type="component" value="Unassembled WGS sequence"/>
</dbReference>
<dbReference type="GeneID" id="28985546"/>
<organism evidence="2 3">
    <name type="scientific">Cutaneotrichosporon oleaginosum</name>
    <dbReference type="NCBI Taxonomy" id="879819"/>
    <lineage>
        <taxon>Eukaryota</taxon>
        <taxon>Fungi</taxon>
        <taxon>Dikarya</taxon>
        <taxon>Basidiomycota</taxon>
        <taxon>Agaricomycotina</taxon>
        <taxon>Tremellomycetes</taxon>
        <taxon>Trichosporonales</taxon>
        <taxon>Trichosporonaceae</taxon>
        <taxon>Cutaneotrichosporon</taxon>
    </lineage>
</organism>
<keyword evidence="2" id="KW-0808">Transferase</keyword>
<dbReference type="PANTHER" id="PTHR48229">
    <property type="entry name" value="CAIB/BAIF FAMILY ENZYME (AFU_ORTHOLOGUE AFUA_1G05360)-RELATED"/>
    <property type="match status" value="1"/>
</dbReference>
<dbReference type="GO" id="GO:0016740">
    <property type="term" value="F:transferase activity"/>
    <property type="evidence" value="ECO:0007669"/>
    <property type="project" value="UniProtKB-KW"/>
</dbReference>
<protein>
    <submittedName>
        <fullName evidence="2">CoA-transferase family III</fullName>
    </submittedName>
</protein>
<dbReference type="AlphaFoldDB" id="A0A0J1B9P4"/>
<dbReference type="InterPro" id="IPR052985">
    <property type="entry name" value="CoA-trans_III_biosynth/detox"/>
</dbReference>
<comment type="similarity">
    <text evidence="1">Belongs to the CoA-transferase III family.</text>
</comment>
<evidence type="ECO:0000256" key="1">
    <source>
        <dbReference type="ARBA" id="ARBA00008383"/>
    </source>
</evidence>